<dbReference type="InterPro" id="IPR016187">
    <property type="entry name" value="CTDL_fold"/>
</dbReference>
<dbReference type="PANTHER" id="PTHR45784">
    <property type="entry name" value="C-TYPE LECTIN DOMAIN FAMILY 20 MEMBER A-RELATED"/>
    <property type="match status" value="1"/>
</dbReference>
<dbReference type="InterPro" id="IPR038050">
    <property type="entry name" value="Neuro_actylchol_rec"/>
</dbReference>
<dbReference type="SMART" id="SM00034">
    <property type="entry name" value="CLECT"/>
    <property type="match status" value="1"/>
</dbReference>
<feature type="domain" description="C-type lectin" evidence="1">
    <location>
        <begin position="52"/>
        <end position="152"/>
    </location>
</feature>
<gene>
    <name evidence="2" type="ORF">AAFF_G00050170</name>
</gene>
<dbReference type="CDD" id="cd00037">
    <property type="entry name" value="CLECT"/>
    <property type="match status" value="1"/>
</dbReference>
<dbReference type="InterPro" id="IPR001304">
    <property type="entry name" value="C-type_lectin-like"/>
</dbReference>
<name>A0AAD7R1Z3_9TELE</name>
<dbReference type="EMBL" id="JAINUG010001294">
    <property type="protein sequence ID" value="KAJ8357946.1"/>
    <property type="molecule type" value="Genomic_DNA"/>
</dbReference>
<evidence type="ECO:0000259" key="1">
    <source>
        <dbReference type="PROSITE" id="PS50041"/>
    </source>
</evidence>
<dbReference type="PROSITE" id="PS50041">
    <property type="entry name" value="C_TYPE_LECTIN_2"/>
    <property type="match status" value="1"/>
</dbReference>
<dbReference type="GO" id="GO:0016020">
    <property type="term" value="C:membrane"/>
    <property type="evidence" value="ECO:0007669"/>
    <property type="project" value="InterPro"/>
</dbReference>
<sequence>MWPVGGKQGGEKMTLSISVLLAQSVFLLMISQHLKPPWPSLSSSNNLILVHENKSWDEALSFCRQHYGDLVSAPTKQVQRWVNRIAQNASTPHVWLGLNYSCKLHFWFWLDGTIVGMEEEARECGGKGAIQSGKEQSWVVLHETEKLNFICSKCGGD</sequence>
<keyword evidence="3" id="KW-1185">Reference proteome</keyword>
<reference evidence="2" key="1">
    <citation type="journal article" date="2023" name="Science">
        <title>Genome structures resolve the early diversification of teleost fishes.</title>
        <authorList>
            <person name="Parey E."/>
            <person name="Louis A."/>
            <person name="Montfort J."/>
            <person name="Bouchez O."/>
            <person name="Roques C."/>
            <person name="Iampietro C."/>
            <person name="Lluch J."/>
            <person name="Castinel A."/>
            <person name="Donnadieu C."/>
            <person name="Desvignes T."/>
            <person name="Floi Bucao C."/>
            <person name="Jouanno E."/>
            <person name="Wen M."/>
            <person name="Mejri S."/>
            <person name="Dirks R."/>
            <person name="Jansen H."/>
            <person name="Henkel C."/>
            <person name="Chen W.J."/>
            <person name="Zahm M."/>
            <person name="Cabau C."/>
            <person name="Klopp C."/>
            <person name="Thompson A.W."/>
            <person name="Robinson-Rechavi M."/>
            <person name="Braasch I."/>
            <person name="Lecointre G."/>
            <person name="Bobe J."/>
            <person name="Postlethwait J.H."/>
            <person name="Berthelot C."/>
            <person name="Roest Crollius H."/>
            <person name="Guiguen Y."/>
        </authorList>
    </citation>
    <scope>NUCLEOTIDE SEQUENCE</scope>
    <source>
        <strain evidence="2">NC1722</strain>
    </source>
</reference>
<comment type="caution">
    <text evidence="2">The sequence shown here is derived from an EMBL/GenBank/DDBJ whole genome shotgun (WGS) entry which is preliminary data.</text>
</comment>
<protein>
    <recommendedName>
        <fullName evidence="1">C-type lectin domain-containing protein</fullName>
    </recommendedName>
</protein>
<dbReference type="Pfam" id="PF00059">
    <property type="entry name" value="Lectin_C"/>
    <property type="match status" value="1"/>
</dbReference>
<dbReference type="Gene3D" id="1.20.58.390">
    <property type="entry name" value="Neurotransmitter-gated ion-channel transmembrane domain"/>
    <property type="match status" value="1"/>
</dbReference>
<dbReference type="InterPro" id="IPR016186">
    <property type="entry name" value="C-type_lectin-like/link_sf"/>
</dbReference>
<proteinExistence type="predicted"/>
<dbReference type="SUPFAM" id="SSF56436">
    <property type="entry name" value="C-type lectin-like"/>
    <property type="match status" value="1"/>
</dbReference>
<dbReference type="AlphaFoldDB" id="A0AAD7R1Z3"/>
<dbReference type="InterPro" id="IPR036719">
    <property type="entry name" value="Neuro-gated_channel_TM_sf"/>
</dbReference>
<organism evidence="2 3">
    <name type="scientific">Aldrovandia affinis</name>
    <dbReference type="NCBI Taxonomy" id="143900"/>
    <lineage>
        <taxon>Eukaryota</taxon>
        <taxon>Metazoa</taxon>
        <taxon>Chordata</taxon>
        <taxon>Craniata</taxon>
        <taxon>Vertebrata</taxon>
        <taxon>Euteleostomi</taxon>
        <taxon>Actinopterygii</taxon>
        <taxon>Neopterygii</taxon>
        <taxon>Teleostei</taxon>
        <taxon>Notacanthiformes</taxon>
        <taxon>Halosauridae</taxon>
        <taxon>Aldrovandia</taxon>
    </lineage>
</organism>
<dbReference type="PANTHER" id="PTHR45784:SF3">
    <property type="entry name" value="C-TYPE LECTIN DOMAIN FAMILY 4 MEMBER K-LIKE-RELATED"/>
    <property type="match status" value="1"/>
</dbReference>
<dbReference type="Proteomes" id="UP001221898">
    <property type="component" value="Unassembled WGS sequence"/>
</dbReference>
<dbReference type="GO" id="GO:0006811">
    <property type="term" value="P:monoatomic ion transport"/>
    <property type="evidence" value="ECO:0007669"/>
    <property type="project" value="InterPro"/>
</dbReference>
<accession>A0AAD7R1Z3</accession>
<dbReference type="Gene3D" id="3.10.100.10">
    <property type="entry name" value="Mannose-Binding Protein A, subunit A"/>
    <property type="match status" value="1"/>
</dbReference>
<evidence type="ECO:0000313" key="2">
    <source>
        <dbReference type="EMBL" id="KAJ8357946.1"/>
    </source>
</evidence>
<evidence type="ECO:0000313" key="3">
    <source>
        <dbReference type="Proteomes" id="UP001221898"/>
    </source>
</evidence>
<dbReference type="SUPFAM" id="SSF90112">
    <property type="entry name" value="Neurotransmitter-gated ion-channel transmembrane pore"/>
    <property type="match status" value="1"/>
</dbReference>